<reference evidence="1 2" key="1">
    <citation type="submission" date="2024-01" db="EMBL/GenBank/DDBJ databases">
        <title>The complete chloroplast genome sequence of Lithospermum erythrorhizon: insights into the phylogenetic relationship among Boraginaceae species and the maternal lineages of purple gromwells.</title>
        <authorList>
            <person name="Okada T."/>
            <person name="Watanabe K."/>
        </authorList>
    </citation>
    <scope>NUCLEOTIDE SEQUENCE [LARGE SCALE GENOMIC DNA]</scope>
</reference>
<name>A0AAV3Q3D8_LITER</name>
<gene>
    <name evidence="1" type="ORF">LIER_38688</name>
</gene>
<proteinExistence type="predicted"/>
<keyword evidence="2" id="KW-1185">Reference proteome</keyword>
<organism evidence="1 2">
    <name type="scientific">Lithospermum erythrorhizon</name>
    <name type="common">Purple gromwell</name>
    <name type="synonym">Lithospermum officinale var. erythrorhizon</name>
    <dbReference type="NCBI Taxonomy" id="34254"/>
    <lineage>
        <taxon>Eukaryota</taxon>
        <taxon>Viridiplantae</taxon>
        <taxon>Streptophyta</taxon>
        <taxon>Embryophyta</taxon>
        <taxon>Tracheophyta</taxon>
        <taxon>Spermatophyta</taxon>
        <taxon>Magnoliopsida</taxon>
        <taxon>eudicotyledons</taxon>
        <taxon>Gunneridae</taxon>
        <taxon>Pentapetalae</taxon>
        <taxon>asterids</taxon>
        <taxon>lamiids</taxon>
        <taxon>Boraginales</taxon>
        <taxon>Boraginaceae</taxon>
        <taxon>Boraginoideae</taxon>
        <taxon>Lithospermeae</taxon>
        <taxon>Lithospermum</taxon>
    </lineage>
</organism>
<accession>A0AAV3Q3D8</accession>
<comment type="caution">
    <text evidence="1">The sequence shown here is derived from an EMBL/GenBank/DDBJ whole genome shotgun (WGS) entry which is preliminary data.</text>
</comment>
<dbReference type="AlphaFoldDB" id="A0AAV3Q3D8"/>
<sequence length="107" mass="12256">MNLALLAKHGWRVATEEASLLYKLLKGRYFRRSSFLNAKLGATSSIGWRSLLEGRKVLSKGIRWRVRDGKSINIWMEAWLPRTNYFKVRGARGHGPRLVSQLTKNGT</sequence>
<dbReference type="EMBL" id="BAABME010019862">
    <property type="protein sequence ID" value="GAA0158584.1"/>
    <property type="molecule type" value="Genomic_DNA"/>
</dbReference>
<dbReference type="Proteomes" id="UP001454036">
    <property type="component" value="Unassembled WGS sequence"/>
</dbReference>
<protein>
    <submittedName>
        <fullName evidence="1">Uncharacterized protein</fullName>
    </submittedName>
</protein>
<evidence type="ECO:0000313" key="2">
    <source>
        <dbReference type="Proteomes" id="UP001454036"/>
    </source>
</evidence>
<evidence type="ECO:0000313" key="1">
    <source>
        <dbReference type="EMBL" id="GAA0158584.1"/>
    </source>
</evidence>